<gene>
    <name evidence="4" type="ORF">FIE12Z_9128</name>
</gene>
<dbReference type="PROSITE" id="PS50896">
    <property type="entry name" value="LISH"/>
    <property type="match status" value="1"/>
</dbReference>
<dbReference type="AlphaFoldDB" id="A0A395MFJ1"/>
<reference evidence="4 5" key="1">
    <citation type="journal article" date="2018" name="PLoS Pathog.">
        <title>Evolution of structural diversity of trichothecenes, a family of toxins produced by plant pathogenic and entomopathogenic fungi.</title>
        <authorList>
            <person name="Proctor R.H."/>
            <person name="McCormick S.P."/>
            <person name="Kim H.S."/>
            <person name="Cardoza R.E."/>
            <person name="Stanley A.M."/>
            <person name="Lindo L."/>
            <person name="Kelly A."/>
            <person name="Brown D.W."/>
            <person name="Lee T."/>
            <person name="Vaughan M.M."/>
            <person name="Alexander N.J."/>
            <person name="Busman M."/>
            <person name="Gutierrez S."/>
        </authorList>
    </citation>
    <scope>NUCLEOTIDE SEQUENCE [LARGE SCALE GENOMIC DNA]</scope>
    <source>
        <strain evidence="4 5">NRRL 13405</strain>
    </source>
</reference>
<evidence type="ECO:0000256" key="3">
    <source>
        <dbReference type="SAM" id="MobiDB-lite"/>
    </source>
</evidence>
<evidence type="ECO:0000313" key="5">
    <source>
        <dbReference type="Proteomes" id="UP000265631"/>
    </source>
</evidence>
<evidence type="ECO:0000256" key="2">
    <source>
        <dbReference type="ARBA" id="ARBA00023242"/>
    </source>
</evidence>
<comment type="subcellular location">
    <subcellularLocation>
        <location evidence="1">Nucleus</location>
    </subcellularLocation>
</comment>
<dbReference type="PANTHER" id="PTHR12610:SF12">
    <property type="entry name" value="SEQUENCE-SPECIFIC SINGLE-STRANDED DNA-BINDING PROTEIN, ISOFORM D"/>
    <property type="match status" value="1"/>
</dbReference>
<evidence type="ECO:0000313" key="4">
    <source>
        <dbReference type="EMBL" id="RFN46621.1"/>
    </source>
</evidence>
<feature type="compositionally biased region" description="Basic residues" evidence="3">
    <location>
        <begin position="386"/>
        <end position="404"/>
    </location>
</feature>
<dbReference type="GO" id="GO:0005634">
    <property type="term" value="C:nucleus"/>
    <property type="evidence" value="ECO:0007669"/>
    <property type="project" value="UniProtKB-SubCell"/>
</dbReference>
<proteinExistence type="predicted"/>
<feature type="compositionally biased region" description="Low complexity" evidence="3">
    <location>
        <begin position="363"/>
        <end position="381"/>
    </location>
</feature>
<keyword evidence="2" id="KW-0539">Nucleus</keyword>
<organism evidence="4 5">
    <name type="scientific">Fusarium flagelliforme</name>
    <dbReference type="NCBI Taxonomy" id="2675880"/>
    <lineage>
        <taxon>Eukaryota</taxon>
        <taxon>Fungi</taxon>
        <taxon>Dikarya</taxon>
        <taxon>Ascomycota</taxon>
        <taxon>Pezizomycotina</taxon>
        <taxon>Sordariomycetes</taxon>
        <taxon>Hypocreomycetidae</taxon>
        <taxon>Hypocreales</taxon>
        <taxon>Nectriaceae</taxon>
        <taxon>Fusarium</taxon>
        <taxon>Fusarium incarnatum-equiseti species complex</taxon>
    </lineage>
</organism>
<feature type="compositionally biased region" description="Polar residues" evidence="3">
    <location>
        <begin position="192"/>
        <end position="205"/>
    </location>
</feature>
<feature type="region of interest" description="Disordered" evidence="3">
    <location>
        <begin position="192"/>
        <end position="247"/>
    </location>
</feature>
<feature type="region of interest" description="Disordered" evidence="3">
    <location>
        <begin position="329"/>
        <end position="406"/>
    </location>
</feature>
<dbReference type="InterPro" id="IPR006594">
    <property type="entry name" value="LisH"/>
</dbReference>
<accession>A0A395MFJ1</accession>
<dbReference type="Proteomes" id="UP000265631">
    <property type="component" value="Unassembled WGS sequence"/>
</dbReference>
<dbReference type="STRING" id="2594813.A0A395MFJ1"/>
<keyword evidence="5" id="KW-1185">Reference proteome</keyword>
<sequence length="540" mass="59570">MKAMTDHLHDASRHPQENYNKRAQLNTYIYEYFLRNGMFQCAQSILKADSDVNVQRHSPGSARNSKGSRLKKAVCNETTDTGLDSIHSNLLPAPNVPNLSADSCFLYEWFCLFWAMFNAQKNEDGRIEACQYACHIQQQNWPSASRNAFDNSNEMGVGIITPRILGFQTGDRSNQALQKFQMQLTSMEQQNKNELTARQGRSSLSRNDRIPVGKGSQGPIPSPKPCQRPALQASRPDALPDTTKQVKLGTQPMNDIIIDLPKAKIEGLGGNVGMVRINDWTRASNSRTLQQSNGQTTGQSVATKETVFQQEGKTGHNWSVQWQNDSSETLIPWTSHPGVQGTQQELSRPPSVKPADANDSAKPRSTISSPSQTSKSTLPTPQLSKVARKKGLSPKRTTPKKRTMNVKDEMVTCKIPRLNVGSITTRPTKTTPKPVPHINPVGIRKDAQNISLAQVVPTAQPSVALPLSPASMAVNPPVELVQSATFGMEISKDFASFPTFNSDLHDFDMDAFLESSAEDVGDFHLNYVPFNIDADNICQN</sequence>
<dbReference type="PANTHER" id="PTHR12610">
    <property type="entry name" value="SINGLE STRANDED DNA BINDING PROTEIN"/>
    <property type="match status" value="1"/>
</dbReference>
<comment type="caution">
    <text evidence="4">The sequence shown here is derived from an EMBL/GenBank/DDBJ whole genome shotgun (WGS) entry which is preliminary data.</text>
</comment>
<dbReference type="EMBL" id="PXXK01000289">
    <property type="protein sequence ID" value="RFN46621.1"/>
    <property type="molecule type" value="Genomic_DNA"/>
</dbReference>
<dbReference type="GO" id="GO:0045944">
    <property type="term" value="P:positive regulation of transcription by RNA polymerase II"/>
    <property type="evidence" value="ECO:0007669"/>
    <property type="project" value="TreeGrafter"/>
</dbReference>
<evidence type="ECO:0000256" key="1">
    <source>
        <dbReference type="ARBA" id="ARBA00004123"/>
    </source>
</evidence>
<name>A0A395MFJ1_9HYPO</name>
<protein>
    <submittedName>
        <fullName evidence="4">Uncharacterized protein</fullName>
    </submittedName>
</protein>